<evidence type="ECO:0000313" key="3">
    <source>
        <dbReference type="Proteomes" id="UP000315647"/>
    </source>
</evidence>
<accession>A0A517Q438</accession>
<evidence type="ECO:0000313" key="2">
    <source>
        <dbReference type="EMBL" id="QDT26383.1"/>
    </source>
</evidence>
<sequence>MNVTITQYHSTETCTWCEKNKECVTTDFDDGFIGKAPLCWSCLQKAIKVRSRQTGSKTAESGTKPADKSN</sequence>
<name>A0A517Q438_9PLAN</name>
<dbReference type="Proteomes" id="UP000315647">
    <property type="component" value="Chromosome"/>
</dbReference>
<dbReference type="AlphaFoldDB" id="A0A517Q438"/>
<proteinExistence type="predicted"/>
<evidence type="ECO:0000256" key="1">
    <source>
        <dbReference type="SAM" id="MobiDB-lite"/>
    </source>
</evidence>
<dbReference type="RefSeq" id="WP_145448709.1">
    <property type="nucleotide sequence ID" value="NZ_CP037421.1"/>
</dbReference>
<gene>
    <name evidence="2" type="ORF">Enr10x_16840</name>
</gene>
<protein>
    <submittedName>
        <fullName evidence="2">Uncharacterized protein</fullName>
    </submittedName>
</protein>
<dbReference type="EMBL" id="CP037421">
    <property type="protein sequence ID" value="QDT26383.1"/>
    <property type="molecule type" value="Genomic_DNA"/>
</dbReference>
<organism evidence="2 3">
    <name type="scientific">Gimesia panareensis</name>
    <dbReference type="NCBI Taxonomy" id="2527978"/>
    <lineage>
        <taxon>Bacteria</taxon>
        <taxon>Pseudomonadati</taxon>
        <taxon>Planctomycetota</taxon>
        <taxon>Planctomycetia</taxon>
        <taxon>Planctomycetales</taxon>
        <taxon>Planctomycetaceae</taxon>
        <taxon>Gimesia</taxon>
    </lineage>
</organism>
<reference evidence="2 3" key="1">
    <citation type="submission" date="2019-03" db="EMBL/GenBank/DDBJ databases">
        <title>Deep-cultivation of Planctomycetes and their phenomic and genomic characterization uncovers novel biology.</title>
        <authorList>
            <person name="Wiegand S."/>
            <person name="Jogler M."/>
            <person name="Boedeker C."/>
            <person name="Pinto D."/>
            <person name="Vollmers J."/>
            <person name="Rivas-Marin E."/>
            <person name="Kohn T."/>
            <person name="Peeters S.H."/>
            <person name="Heuer A."/>
            <person name="Rast P."/>
            <person name="Oberbeckmann S."/>
            <person name="Bunk B."/>
            <person name="Jeske O."/>
            <person name="Meyerdierks A."/>
            <person name="Storesund J.E."/>
            <person name="Kallscheuer N."/>
            <person name="Luecker S."/>
            <person name="Lage O.M."/>
            <person name="Pohl T."/>
            <person name="Merkel B.J."/>
            <person name="Hornburger P."/>
            <person name="Mueller R.-W."/>
            <person name="Bruemmer F."/>
            <person name="Labrenz M."/>
            <person name="Spormann A.M."/>
            <person name="Op den Camp H."/>
            <person name="Overmann J."/>
            <person name="Amann R."/>
            <person name="Jetten M.S.M."/>
            <person name="Mascher T."/>
            <person name="Medema M.H."/>
            <person name="Devos D.P."/>
            <person name="Kaster A.-K."/>
            <person name="Ovreas L."/>
            <person name="Rohde M."/>
            <person name="Galperin M.Y."/>
            <person name="Jogler C."/>
        </authorList>
    </citation>
    <scope>NUCLEOTIDE SEQUENCE [LARGE SCALE GENOMIC DNA]</scope>
    <source>
        <strain evidence="2 3">Enr10</strain>
    </source>
</reference>
<feature type="region of interest" description="Disordered" evidence="1">
    <location>
        <begin position="51"/>
        <end position="70"/>
    </location>
</feature>
<keyword evidence="3" id="KW-1185">Reference proteome</keyword>
<feature type="compositionally biased region" description="Polar residues" evidence="1">
    <location>
        <begin position="52"/>
        <end position="61"/>
    </location>
</feature>